<feature type="domain" description="AAA+ ATPase" evidence="20">
    <location>
        <begin position="200"/>
        <end position="383"/>
    </location>
</feature>
<feature type="compositionally biased region" description="Low complexity" evidence="19">
    <location>
        <begin position="485"/>
        <end position="501"/>
    </location>
</feature>
<dbReference type="GO" id="GO:0005737">
    <property type="term" value="C:cytoplasm"/>
    <property type="evidence" value="ECO:0007669"/>
    <property type="project" value="UniProtKB-SubCell"/>
</dbReference>
<dbReference type="GO" id="GO:0016887">
    <property type="term" value="F:ATP hydrolysis activity"/>
    <property type="evidence" value="ECO:0007669"/>
    <property type="project" value="InterPro"/>
</dbReference>
<evidence type="ECO:0000256" key="2">
    <source>
        <dbReference type="ARBA" id="ARBA00008936"/>
    </source>
</evidence>
<evidence type="ECO:0000256" key="13">
    <source>
        <dbReference type="ARBA" id="ARBA00023065"/>
    </source>
</evidence>
<evidence type="ECO:0000256" key="9">
    <source>
        <dbReference type="ARBA" id="ARBA00022795"/>
    </source>
</evidence>
<evidence type="ECO:0000256" key="11">
    <source>
        <dbReference type="ARBA" id="ARBA00022927"/>
    </source>
</evidence>
<protein>
    <recommendedName>
        <fullName evidence="4">Flagellum-specific ATP synthase</fullName>
        <ecNumber evidence="3">7.1.2.2</ecNumber>
    </recommendedName>
</protein>
<dbReference type="EMBL" id="JEMG01000001">
    <property type="protein sequence ID" value="EYC49626.1"/>
    <property type="molecule type" value="Genomic_DNA"/>
</dbReference>
<keyword evidence="7" id="KW-0547">Nucleotide-binding</keyword>
<dbReference type="SUPFAM" id="SSF52540">
    <property type="entry name" value="P-loop containing nucleoside triphosphate hydrolases"/>
    <property type="match status" value="1"/>
</dbReference>
<evidence type="ECO:0000313" key="21">
    <source>
        <dbReference type="EMBL" id="EYC49626.1"/>
    </source>
</evidence>
<comment type="subcellular location">
    <subcellularLocation>
        <location evidence="1">Cytoplasm</location>
    </subcellularLocation>
</comment>
<keyword evidence="5" id="KW-0813">Transport</keyword>
<dbReference type="Pfam" id="PF02874">
    <property type="entry name" value="ATP-synt_ab_N"/>
    <property type="match status" value="1"/>
</dbReference>
<dbReference type="GO" id="GO:0045259">
    <property type="term" value="C:proton-transporting ATP synthase complex"/>
    <property type="evidence" value="ECO:0007669"/>
    <property type="project" value="UniProtKB-KW"/>
</dbReference>
<dbReference type="InterPro" id="IPR020003">
    <property type="entry name" value="ATPase_a/bsu_AS"/>
</dbReference>
<evidence type="ECO:0000256" key="14">
    <source>
        <dbReference type="ARBA" id="ARBA00023136"/>
    </source>
</evidence>
<evidence type="ECO:0000256" key="4">
    <source>
        <dbReference type="ARBA" id="ARBA00020580"/>
    </source>
</evidence>
<dbReference type="SMART" id="SM00382">
    <property type="entry name" value="AAA"/>
    <property type="match status" value="1"/>
</dbReference>
<dbReference type="STRING" id="1458275.AZ34_00100"/>
<evidence type="ECO:0000256" key="15">
    <source>
        <dbReference type="ARBA" id="ARBA00023196"/>
    </source>
</evidence>
<keyword evidence="10" id="KW-0067">ATP-binding</keyword>
<dbReference type="Pfam" id="PF18269">
    <property type="entry name" value="T3SS_ATPase_C"/>
    <property type="match status" value="1"/>
</dbReference>
<dbReference type="GO" id="GO:0030257">
    <property type="term" value="C:type III protein secretion system complex"/>
    <property type="evidence" value="ECO:0007669"/>
    <property type="project" value="InterPro"/>
</dbReference>
<dbReference type="GO" id="GO:0044780">
    <property type="term" value="P:bacterial-type flagellum assembly"/>
    <property type="evidence" value="ECO:0007669"/>
    <property type="project" value="InterPro"/>
</dbReference>
<dbReference type="NCBIfam" id="TIGR01026">
    <property type="entry name" value="fliI_yscN"/>
    <property type="match status" value="1"/>
</dbReference>
<dbReference type="GO" id="GO:0008564">
    <property type="term" value="F:protein-exporting ATPase activity"/>
    <property type="evidence" value="ECO:0007669"/>
    <property type="project" value="UniProtKB-EC"/>
</dbReference>
<evidence type="ECO:0000256" key="6">
    <source>
        <dbReference type="ARBA" id="ARBA00022490"/>
    </source>
</evidence>
<dbReference type="GO" id="GO:0046933">
    <property type="term" value="F:proton-transporting ATP synthase activity, rotational mechanism"/>
    <property type="evidence" value="ECO:0007669"/>
    <property type="project" value="TreeGrafter"/>
</dbReference>
<dbReference type="Pfam" id="PF00006">
    <property type="entry name" value="ATP-synt_ab"/>
    <property type="match status" value="1"/>
</dbReference>
<dbReference type="PROSITE" id="PS00152">
    <property type="entry name" value="ATPASE_ALPHA_BETA"/>
    <property type="match status" value="1"/>
</dbReference>
<dbReference type="EC" id="7.1.2.2" evidence="3"/>
<dbReference type="CDD" id="cd18117">
    <property type="entry name" value="ATP-synt_flagellum-secretory_path_III_N"/>
    <property type="match status" value="1"/>
</dbReference>
<dbReference type="PANTHER" id="PTHR15184">
    <property type="entry name" value="ATP SYNTHASE"/>
    <property type="match status" value="1"/>
</dbReference>
<dbReference type="InterPro" id="IPR027417">
    <property type="entry name" value="P-loop_NTPase"/>
</dbReference>
<accession>A0A016XCU2</accession>
<dbReference type="Gene3D" id="3.40.50.12240">
    <property type="match status" value="1"/>
</dbReference>
<comment type="similarity">
    <text evidence="2">Belongs to the ATPase alpha/beta chains family.</text>
</comment>
<feature type="region of interest" description="Disordered" evidence="19">
    <location>
        <begin position="154"/>
        <end position="174"/>
    </location>
</feature>
<dbReference type="InterPro" id="IPR003593">
    <property type="entry name" value="AAA+_ATPase"/>
</dbReference>
<keyword evidence="14" id="KW-0472">Membrane</keyword>
<dbReference type="InterPro" id="IPR000194">
    <property type="entry name" value="ATPase_F1/V1/A1_a/bsu_nucl-bd"/>
</dbReference>
<evidence type="ECO:0000256" key="18">
    <source>
        <dbReference type="ARBA" id="ARBA00034006"/>
    </source>
</evidence>
<reference evidence="21 22" key="1">
    <citation type="submission" date="2014-02" db="EMBL/GenBank/DDBJ databases">
        <title>Draft Genome of Hylemonella gracilis isolated from the Niagara River.</title>
        <authorList>
            <person name="Pawlowski D.R."/>
            <person name="Koudelka G.B."/>
        </authorList>
    </citation>
    <scope>NUCLEOTIDE SEQUENCE [LARGE SCALE GENOMIC DNA]</scope>
    <source>
        <strain evidence="21 22">Niagara R</strain>
    </source>
</reference>
<dbReference type="GO" id="GO:0005524">
    <property type="term" value="F:ATP binding"/>
    <property type="evidence" value="ECO:0007669"/>
    <property type="project" value="UniProtKB-KW"/>
</dbReference>
<name>A0A016XCU2_9BURK</name>
<dbReference type="GO" id="GO:0071973">
    <property type="term" value="P:bacterial-type flagellum-dependent cell motility"/>
    <property type="evidence" value="ECO:0007669"/>
    <property type="project" value="InterPro"/>
</dbReference>
<comment type="catalytic activity">
    <reaction evidence="18">
        <text>ATP + H2O + cellular proteinSide 1 = ADP + phosphate + cellular proteinSide 2.</text>
        <dbReference type="EC" id="7.4.2.8"/>
    </reaction>
</comment>
<evidence type="ECO:0000256" key="16">
    <source>
        <dbReference type="ARBA" id="ARBA00023225"/>
    </source>
</evidence>
<dbReference type="InterPro" id="IPR005714">
    <property type="entry name" value="ATPase_T3SS_FliI/YscN"/>
</dbReference>
<keyword evidence="15" id="KW-0139">CF(1)</keyword>
<evidence type="ECO:0000256" key="3">
    <source>
        <dbReference type="ARBA" id="ARBA00012473"/>
    </source>
</evidence>
<gene>
    <name evidence="21" type="ORF">AZ34_00100</name>
</gene>
<keyword evidence="9" id="KW-1005">Bacterial flagellum biogenesis</keyword>
<evidence type="ECO:0000256" key="19">
    <source>
        <dbReference type="SAM" id="MobiDB-lite"/>
    </source>
</evidence>
<evidence type="ECO:0000256" key="10">
    <source>
        <dbReference type="ARBA" id="ARBA00022840"/>
    </source>
</evidence>
<comment type="caution">
    <text evidence="21">The sequence shown here is derived from an EMBL/GenBank/DDBJ whole genome shotgun (WGS) entry which is preliminary data.</text>
</comment>
<dbReference type="AlphaFoldDB" id="A0A016XCU2"/>
<feature type="region of interest" description="Disordered" evidence="19">
    <location>
        <begin position="480"/>
        <end position="515"/>
    </location>
</feature>
<dbReference type="GO" id="GO:0030254">
    <property type="term" value="P:protein secretion by the type III secretion system"/>
    <property type="evidence" value="ECO:0007669"/>
    <property type="project" value="InterPro"/>
</dbReference>
<dbReference type="CDD" id="cd01136">
    <property type="entry name" value="ATPase_flagellum-secretory_path_III"/>
    <property type="match status" value="1"/>
</dbReference>
<evidence type="ECO:0000256" key="5">
    <source>
        <dbReference type="ARBA" id="ARBA00022448"/>
    </source>
</evidence>
<keyword evidence="6" id="KW-0963">Cytoplasm</keyword>
<proteinExistence type="inferred from homology"/>
<evidence type="ECO:0000256" key="7">
    <source>
        <dbReference type="ARBA" id="ARBA00022741"/>
    </source>
</evidence>
<dbReference type="FunFam" id="3.40.50.12240:FF:000002">
    <property type="entry name" value="Flagellum-specific ATP synthase FliI"/>
    <property type="match status" value="1"/>
</dbReference>
<evidence type="ECO:0000313" key="22">
    <source>
        <dbReference type="Proteomes" id="UP000023268"/>
    </source>
</evidence>
<keyword evidence="8" id="KW-0375">Hydrogen ion transport</keyword>
<evidence type="ECO:0000256" key="17">
    <source>
        <dbReference type="ARBA" id="ARBA00023310"/>
    </source>
</evidence>
<evidence type="ECO:0000256" key="8">
    <source>
        <dbReference type="ARBA" id="ARBA00022781"/>
    </source>
</evidence>
<keyword evidence="17" id="KW-0066">ATP synthesis</keyword>
<keyword evidence="11" id="KW-0653">Protein transport</keyword>
<sequence>MPGDSESTADPGARWRVFLDQARRQAAVAQTTLETGGTLTRLTGLVLEAAGIRASVGSQCLISQAGQSPVLAEVVGFAGDRAYLMPAGDVQGLSSGASVMPTAPYVPPLRLGTISLVGAEALATVPQLMAAGQLRLPLGEGLLGRVVDAQGQPMDHRGPLTNVVSRPLDRSPLNAMDRAPVREPLDTGVRSINALLTVGRGQRLGLFAGAGVGKSVLLGMMARYTEADIIVVGLVGERGREVKEFIEDILGEEGRRRSVVVAAPADAPPLLRMQAAGYATGVAEYFRDQGKHVLLLMDSLTRFAMAQREIALAVGEPPATKGYPPSCFAKLPQLVERSGNGLNGVGSITAFYTVLAEGDDQQDPIADAARAILDGHIVLTRALAEAGHYPAIDIAQSASRVMHNVVSKEHFELARQFRGISSRYERGRDLIQIGAYVPGADPGLDESIRLHEPMMAFLQQDMYQGVTLGESLGGMAAVLQREPNPQSARSAQAQPQRSSQPGMQGQAGRSQGAVA</sequence>
<dbReference type="Proteomes" id="UP000023268">
    <property type="component" value="Unassembled WGS sequence"/>
</dbReference>
<dbReference type="eggNOG" id="COG1157">
    <property type="taxonomic scope" value="Bacteria"/>
</dbReference>
<keyword evidence="13" id="KW-0406">Ion transport</keyword>
<dbReference type="InterPro" id="IPR004100">
    <property type="entry name" value="ATPase_F1/V1/A1_a/bsu_N"/>
</dbReference>
<dbReference type="NCBIfam" id="TIGR03496">
    <property type="entry name" value="FliI_clade1"/>
    <property type="match status" value="1"/>
</dbReference>
<dbReference type="InterPro" id="IPR020005">
    <property type="entry name" value="FliI_clade1"/>
</dbReference>
<keyword evidence="16" id="KW-1006">Bacterial flagellum protein export</keyword>
<dbReference type="PANTHER" id="PTHR15184:SF81">
    <property type="entry name" value="FLAGELLUM-SPECIFIC ATP SYNTHASE"/>
    <property type="match status" value="1"/>
</dbReference>
<evidence type="ECO:0000256" key="1">
    <source>
        <dbReference type="ARBA" id="ARBA00004496"/>
    </source>
</evidence>
<keyword evidence="12" id="KW-1278">Translocase</keyword>
<dbReference type="InterPro" id="IPR050053">
    <property type="entry name" value="ATPase_alpha/beta_chains"/>
</dbReference>
<dbReference type="InterPro" id="IPR040627">
    <property type="entry name" value="T3SS_ATPase_C"/>
</dbReference>
<evidence type="ECO:0000259" key="20">
    <source>
        <dbReference type="SMART" id="SM00382"/>
    </source>
</evidence>
<organism evidence="21 22">
    <name type="scientific">Hylemonella gracilis str. Niagara R</name>
    <dbReference type="NCBI Taxonomy" id="1458275"/>
    <lineage>
        <taxon>Bacteria</taxon>
        <taxon>Pseudomonadati</taxon>
        <taxon>Pseudomonadota</taxon>
        <taxon>Betaproteobacteria</taxon>
        <taxon>Burkholderiales</taxon>
        <taxon>Comamonadaceae</taxon>
        <taxon>Hylemonella</taxon>
    </lineage>
</organism>
<evidence type="ECO:0000256" key="12">
    <source>
        <dbReference type="ARBA" id="ARBA00022967"/>
    </source>
</evidence>